<dbReference type="AlphaFoldDB" id="A0A8D8VHM4"/>
<name>A0A8D8VHM4_9HEMI</name>
<keyword evidence="1" id="KW-0732">Signal</keyword>
<evidence type="ECO:0000313" key="2">
    <source>
        <dbReference type="EMBL" id="CAG6723720.1"/>
    </source>
</evidence>
<evidence type="ECO:0008006" key="3">
    <source>
        <dbReference type="Google" id="ProtNLM"/>
    </source>
</evidence>
<evidence type="ECO:0000256" key="1">
    <source>
        <dbReference type="SAM" id="SignalP"/>
    </source>
</evidence>
<sequence length="140" mass="16807">MFLLHILFLFVQLKGCFFQIFLEHFLRVNETVFGFAKRVGSSRSRSKPSFVLHPHLCLGRHFLRLLIARVPKYCRYGTGRPFQRRLCGGCTFHYQMNPHCQTSCTYRVLLLNLLMIQIQYRKWRYLEFTFTQLSQGFMRT</sequence>
<dbReference type="EMBL" id="HBUF01366257">
    <property type="protein sequence ID" value="CAG6723720.1"/>
    <property type="molecule type" value="Transcribed_RNA"/>
</dbReference>
<feature type="signal peptide" evidence="1">
    <location>
        <begin position="1"/>
        <end position="18"/>
    </location>
</feature>
<accession>A0A8D8VHM4</accession>
<feature type="chain" id="PRO_5034850321" description="Secreted protein" evidence="1">
    <location>
        <begin position="19"/>
        <end position="140"/>
    </location>
</feature>
<protein>
    <recommendedName>
        <fullName evidence="3">Secreted protein</fullName>
    </recommendedName>
</protein>
<organism evidence="2">
    <name type="scientific">Cacopsylla melanoneura</name>
    <dbReference type="NCBI Taxonomy" id="428564"/>
    <lineage>
        <taxon>Eukaryota</taxon>
        <taxon>Metazoa</taxon>
        <taxon>Ecdysozoa</taxon>
        <taxon>Arthropoda</taxon>
        <taxon>Hexapoda</taxon>
        <taxon>Insecta</taxon>
        <taxon>Pterygota</taxon>
        <taxon>Neoptera</taxon>
        <taxon>Paraneoptera</taxon>
        <taxon>Hemiptera</taxon>
        <taxon>Sternorrhyncha</taxon>
        <taxon>Psylloidea</taxon>
        <taxon>Psyllidae</taxon>
        <taxon>Psyllinae</taxon>
        <taxon>Cacopsylla</taxon>
    </lineage>
</organism>
<reference evidence="2" key="1">
    <citation type="submission" date="2021-05" db="EMBL/GenBank/DDBJ databases">
        <authorList>
            <person name="Alioto T."/>
            <person name="Alioto T."/>
            <person name="Gomez Garrido J."/>
        </authorList>
    </citation>
    <scope>NUCLEOTIDE SEQUENCE</scope>
</reference>
<proteinExistence type="predicted"/>